<accession>A0A6J6QXH1</accession>
<dbReference type="EMBL" id="CAEZXR010000201">
    <property type="protein sequence ID" value="CAB4715456.1"/>
    <property type="molecule type" value="Genomic_DNA"/>
</dbReference>
<feature type="region of interest" description="Disordered" evidence="1">
    <location>
        <begin position="34"/>
        <end position="73"/>
    </location>
</feature>
<evidence type="ECO:0000256" key="1">
    <source>
        <dbReference type="SAM" id="MobiDB-lite"/>
    </source>
</evidence>
<protein>
    <submittedName>
        <fullName evidence="2">Unannotated protein</fullName>
    </submittedName>
</protein>
<evidence type="ECO:0000313" key="2">
    <source>
        <dbReference type="EMBL" id="CAB4715456.1"/>
    </source>
</evidence>
<organism evidence="2">
    <name type="scientific">freshwater metagenome</name>
    <dbReference type="NCBI Taxonomy" id="449393"/>
    <lineage>
        <taxon>unclassified sequences</taxon>
        <taxon>metagenomes</taxon>
        <taxon>ecological metagenomes</taxon>
    </lineage>
</organism>
<reference evidence="2" key="1">
    <citation type="submission" date="2020-05" db="EMBL/GenBank/DDBJ databases">
        <authorList>
            <person name="Chiriac C."/>
            <person name="Salcher M."/>
            <person name="Ghai R."/>
            <person name="Kavagutti S V."/>
        </authorList>
    </citation>
    <scope>NUCLEOTIDE SEQUENCE</scope>
</reference>
<gene>
    <name evidence="2" type="ORF">UFOPK2579_01671</name>
</gene>
<proteinExistence type="predicted"/>
<dbReference type="AlphaFoldDB" id="A0A6J6QXH1"/>
<sequence>MPSAAATRATSRTEPRIAWCCASAPVRLPIAASVSSEAGKRAEHQPPLRPEAPKPATSASSTAIRSVGSASAR</sequence>
<name>A0A6J6QXH1_9ZZZZ</name>